<evidence type="ECO:0000256" key="1">
    <source>
        <dbReference type="ARBA" id="ARBA00005575"/>
    </source>
</evidence>
<comment type="similarity">
    <text evidence="1">Belongs to the protein kinase superfamily. CAMK Ser/Thr protein kinase family. CHEK2 subfamily.</text>
</comment>
<evidence type="ECO:0000256" key="7">
    <source>
        <dbReference type="PROSITE-ProRule" id="PRU10141"/>
    </source>
</evidence>
<dbReference type="SMART" id="SM00220">
    <property type="entry name" value="S_TKc"/>
    <property type="match status" value="1"/>
</dbReference>
<organism evidence="11 12">
    <name type="scientific">Zasmidium cellare</name>
    <name type="common">Wine cellar mold</name>
    <name type="synonym">Racodium cellare</name>
    <dbReference type="NCBI Taxonomy" id="395010"/>
    <lineage>
        <taxon>Eukaryota</taxon>
        <taxon>Fungi</taxon>
        <taxon>Dikarya</taxon>
        <taxon>Ascomycota</taxon>
        <taxon>Pezizomycotina</taxon>
        <taxon>Dothideomycetes</taxon>
        <taxon>Dothideomycetidae</taxon>
        <taxon>Mycosphaerellales</taxon>
        <taxon>Mycosphaerellaceae</taxon>
        <taxon>Zasmidium</taxon>
    </lineage>
</organism>
<feature type="region of interest" description="Disordered" evidence="8">
    <location>
        <begin position="583"/>
        <end position="605"/>
    </location>
</feature>
<dbReference type="Gene3D" id="2.60.200.20">
    <property type="match status" value="1"/>
</dbReference>
<evidence type="ECO:0000256" key="5">
    <source>
        <dbReference type="ARBA" id="ARBA00022777"/>
    </source>
</evidence>
<dbReference type="Gene3D" id="1.10.510.10">
    <property type="entry name" value="Transferase(Phosphotransferase) domain 1"/>
    <property type="match status" value="1"/>
</dbReference>
<dbReference type="PROSITE" id="PS50006">
    <property type="entry name" value="FHA_DOMAIN"/>
    <property type="match status" value="1"/>
</dbReference>
<evidence type="ECO:0000256" key="4">
    <source>
        <dbReference type="ARBA" id="ARBA00022741"/>
    </source>
</evidence>
<dbReference type="Pfam" id="PF00498">
    <property type="entry name" value="FHA"/>
    <property type="match status" value="1"/>
</dbReference>
<evidence type="ECO:0000256" key="3">
    <source>
        <dbReference type="ARBA" id="ARBA00022679"/>
    </source>
</evidence>
<sequence>MELDDLLTQPTQGTQTTMDPRRMGRNNSGLAPSDVSDVMCILHPSTPAAFDLVIETARRSPQHILQDVYAHRIHHAATPSMLEEEETFILEGGNGSNQALDLALRFSSPLRSPALGFVVGRNMGLCDIAVSSDAHKRVSNVHFSIYMNESGVLMLKDMSTNGTMVDDVLLKGRNHNEPKQRMLNHGSIVQILSPTPGEALKFIVRIPSRVGFTDEYQIKFSEYIETQLAAARLDRQEGRDLMLAPKQAGQRPPNTAVKAPIVHNSYGMHWNGGETYNVVGQIGKGAFASVYQLATKADGQLYAAKELEKRKFMKNGVLDRKLENEMHIMQQIEHASIVQYHEYQDVANHLYIIMEYVPCGDLQQYLTEVGPLDEPVAKQMGTQVFDALDYLHHKRITHRDIKPDNILIGSRDPKNFIIKLSDFGLSKVVKDNDTFLKTFCGTLLYCAPEVFPHYDAHVSGKGTKRPRKPPPQQSSKFHSYSQAVDIWSFGAVLWYSLCHRPPFEGVADNTGRGMFDKIMMTPLDAADLVKQGVSDEAVALLVSMLNTDPAARPSAEDCLRHEWFGERFLGPKRQSQPVLELEDIEEDVEAEAGADRDEEERAEHPDVAALSLDERGIGSCNSELSINSSDMNFFDPRKSKRFKTNDMHQQEEEEENFLDSSPELLYDSIPIAHQVEAQQPPQPGPDRSKPPKLFGEISQSDLQRPAFNNMRANDAVGNTSSSVQSDQARTSGRSQQNAQQASSGEFGASPSLFGAESIMRDMNMDSVNDSDDDDDAEEPATPPESEQSFGNLSHHDPSQHTPGAADADPTPRPPQPAVFDRQIHIPVPPSFYYDPADASTHTLEYASKASGRDFAAELKSRANGSANTSEDVTQDLPDSAETSRIQDDMVESDAQRQNDASTIEAPELEAGDPSKILGRLVTTSDSCERIVLDMKSRDMSWGRSPGNTYIWHDDKDIRIPRTAIIIFFYADGIKDVPEGEDITQLPGLYTGILTHGSSGLKVNGVQLDSGPEGKYLYGQLHTGDEIELFPGTKDGKRGLRFRAEIYHGQGKSPRPSDGPRFKVEQQKQPRHEKHTSKQRRKHDEKIDAEKENLAAEVE</sequence>
<dbReference type="InterPro" id="IPR030616">
    <property type="entry name" value="Aur-like"/>
</dbReference>
<feature type="region of interest" description="Disordered" evidence="8">
    <location>
        <begin position="1046"/>
        <end position="1098"/>
    </location>
</feature>
<keyword evidence="6 7" id="KW-0067">ATP-binding</keyword>
<feature type="domain" description="Protein kinase" evidence="10">
    <location>
        <begin position="276"/>
        <end position="564"/>
    </location>
</feature>
<feature type="binding site" evidence="7">
    <location>
        <position position="305"/>
    </location>
    <ligand>
        <name>ATP</name>
        <dbReference type="ChEBI" id="CHEBI:30616"/>
    </ligand>
</feature>
<dbReference type="EMBL" id="JAXOVC010000001">
    <property type="protein sequence ID" value="KAK4506738.1"/>
    <property type="molecule type" value="Genomic_DNA"/>
</dbReference>
<keyword evidence="5" id="KW-0418">Kinase</keyword>
<dbReference type="InterPro" id="IPR017441">
    <property type="entry name" value="Protein_kinase_ATP_BS"/>
</dbReference>
<evidence type="ECO:0000256" key="6">
    <source>
        <dbReference type="ARBA" id="ARBA00022840"/>
    </source>
</evidence>
<feature type="compositionally biased region" description="Polar residues" evidence="8">
    <location>
        <begin position="716"/>
        <end position="743"/>
    </location>
</feature>
<keyword evidence="4 7" id="KW-0547">Nucleotide-binding</keyword>
<protein>
    <recommendedName>
        <fullName evidence="13">Pkinase-domain-containing protein</fullName>
    </recommendedName>
</protein>
<feature type="compositionally biased region" description="Basic and acidic residues" evidence="8">
    <location>
        <begin position="593"/>
        <end position="605"/>
    </location>
</feature>
<dbReference type="InterPro" id="IPR008271">
    <property type="entry name" value="Ser/Thr_kinase_AS"/>
</dbReference>
<feature type="compositionally biased region" description="Basic and acidic residues" evidence="8">
    <location>
        <begin position="1057"/>
        <end position="1069"/>
    </location>
</feature>
<dbReference type="PANTHER" id="PTHR24350">
    <property type="entry name" value="SERINE/THREONINE-PROTEIN KINASE IAL-RELATED"/>
    <property type="match status" value="1"/>
</dbReference>
<evidence type="ECO:0000256" key="2">
    <source>
        <dbReference type="ARBA" id="ARBA00022527"/>
    </source>
</evidence>
<comment type="caution">
    <text evidence="11">The sequence shown here is derived from an EMBL/GenBank/DDBJ whole genome shotgun (WGS) entry which is preliminary data.</text>
</comment>
<evidence type="ECO:0000259" key="9">
    <source>
        <dbReference type="PROSITE" id="PS50006"/>
    </source>
</evidence>
<dbReference type="PROSITE" id="PS50011">
    <property type="entry name" value="PROTEIN_KINASE_DOM"/>
    <property type="match status" value="1"/>
</dbReference>
<dbReference type="InterPro" id="IPR000719">
    <property type="entry name" value="Prot_kinase_dom"/>
</dbReference>
<keyword evidence="2" id="KW-0723">Serine/threonine-protein kinase</keyword>
<feature type="region of interest" description="Disordered" evidence="8">
    <location>
        <begin position="677"/>
        <end position="818"/>
    </location>
</feature>
<reference evidence="11 12" key="1">
    <citation type="journal article" date="2023" name="G3 (Bethesda)">
        <title>A chromosome-level genome assembly of Zasmidium syzygii isolated from banana leaves.</title>
        <authorList>
            <person name="van Westerhoven A.C."/>
            <person name="Mehrabi R."/>
            <person name="Talebi R."/>
            <person name="Steentjes M.B.F."/>
            <person name="Corcolon B."/>
            <person name="Chong P.A."/>
            <person name="Kema G.H.J."/>
            <person name="Seidl M.F."/>
        </authorList>
    </citation>
    <scope>NUCLEOTIDE SEQUENCE [LARGE SCALE GENOMIC DNA]</scope>
    <source>
        <strain evidence="11 12">P124</strain>
    </source>
</reference>
<feature type="compositionally biased region" description="Basic residues" evidence="8">
    <location>
        <begin position="1070"/>
        <end position="1080"/>
    </location>
</feature>
<dbReference type="SUPFAM" id="SSF49879">
    <property type="entry name" value="SMAD/FHA domain"/>
    <property type="match status" value="1"/>
</dbReference>
<feature type="region of interest" description="Disordered" evidence="8">
    <location>
        <begin position="1"/>
        <end position="30"/>
    </location>
</feature>
<evidence type="ECO:0000256" key="8">
    <source>
        <dbReference type="SAM" id="MobiDB-lite"/>
    </source>
</evidence>
<feature type="domain" description="FHA" evidence="9">
    <location>
        <begin position="117"/>
        <end position="170"/>
    </location>
</feature>
<keyword evidence="12" id="KW-1185">Reference proteome</keyword>
<feature type="compositionally biased region" description="Acidic residues" evidence="8">
    <location>
        <begin position="583"/>
        <end position="592"/>
    </location>
</feature>
<dbReference type="Pfam" id="PF00069">
    <property type="entry name" value="Pkinase"/>
    <property type="match status" value="1"/>
</dbReference>
<keyword evidence="3" id="KW-0808">Transferase</keyword>
<evidence type="ECO:0000259" key="10">
    <source>
        <dbReference type="PROSITE" id="PS50011"/>
    </source>
</evidence>
<feature type="compositionally biased region" description="Acidic residues" evidence="8">
    <location>
        <begin position="768"/>
        <end position="778"/>
    </location>
</feature>
<dbReference type="InterPro" id="IPR008984">
    <property type="entry name" value="SMAD_FHA_dom_sf"/>
</dbReference>
<feature type="compositionally biased region" description="Low complexity" evidence="8">
    <location>
        <begin position="1"/>
        <end position="18"/>
    </location>
</feature>
<name>A0ABR0F0Y4_ZASCE</name>
<evidence type="ECO:0000313" key="12">
    <source>
        <dbReference type="Proteomes" id="UP001305779"/>
    </source>
</evidence>
<gene>
    <name evidence="11" type="ORF">PRZ48_000471</name>
</gene>
<dbReference type="SMART" id="SM00240">
    <property type="entry name" value="FHA"/>
    <property type="match status" value="1"/>
</dbReference>
<dbReference type="InterPro" id="IPR011009">
    <property type="entry name" value="Kinase-like_dom_sf"/>
</dbReference>
<feature type="compositionally biased region" description="Basic and acidic residues" evidence="8">
    <location>
        <begin position="1081"/>
        <end position="1098"/>
    </location>
</feature>
<dbReference type="PROSITE" id="PS00108">
    <property type="entry name" value="PROTEIN_KINASE_ST"/>
    <property type="match status" value="1"/>
</dbReference>
<proteinExistence type="inferred from homology"/>
<dbReference type="Proteomes" id="UP001305779">
    <property type="component" value="Unassembled WGS sequence"/>
</dbReference>
<dbReference type="SUPFAM" id="SSF56112">
    <property type="entry name" value="Protein kinase-like (PK-like)"/>
    <property type="match status" value="1"/>
</dbReference>
<evidence type="ECO:0008006" key="13">
    <source>
        <dbReference type="Google" id="ProtNLM"/>
    </source>
</evidence>
<dbReference type="PROSITE" id="PS00107">
    <property type="entry name" value="PROTEIN_KINASE_ATP"/>
    <property type="match status" value="1"/>
</dbReference>
<accession>A0ABR0F0Y4</accession>
<feature type="compositionally biased region" description="Polar residues" evidence="8">
    <location>
        <begin position="862"/>
        <end position="871"/>
    </location>
</feature>
<dbReference type="InterPro" id="IPR000253">
    <property type="entry name" value="FHA_dom"/>
</dbReference>
<evidence type="ECO:0000313" key="11">
    <source>
        <dbReference type="EMBL" id="KAK4506738.1"/>
    </source>
</evidence>
<feature type="region of interest" description="Disordered" evidence="8">
    <location>
        <begin position="858"/>
        <end position="909"/>
    </location>
</feature>